<keyword evidence="6 9" id="KW-1133">Transmembrane helix</keyword>
<comment type="caution">
    <text evidence="11">The sequence shown here is derived from an EMBL/GenBank/DDBJ whole genome shotgun (WGS) entry which is preliminary data.</text>
</comment>
<dbReference type="InterPro" id="IPR006667">
    <property type="entry name" value="SLC41_membr_dom"/>
</dbReference>
<gene>
    <name evidence="11" type="ORF">PGLA1383_LOCUS553</name>
</gene>
<sequence length="455" mass="49278">MSLLEQEEVTVHHMLLLTSSSVTAASLASLVLSSIMILLVLVAYRAGLDPDNIASPIAGMLGDCCTLGLLAFIASIFWDTRTDWKELQVGVLLLYCLAVPFFARVANNCKHTSVILRSGWTPIIVSMFISSLGGLILKHSVKSFHGLSRFAPVMNGAGGNLAAVHASRISTELHATSRLGAVLPSGEASRDNNSAGNHGVWSGRFVSELCPSLLGPAMAPANLAELTGFKSQACHHWDYHPLVGLSSLCFIPPASAFLAVWLCLLCTLEPPYPQELIAHLLLYPMLGLLFTIAIFTCASADCLYIRRGHRSWYGRVDIRLASGTLFVAICDFAFRASLLETAVLVLIAAVAFIYSGASTSFEQWVFRHSLWHVTAGAVATYGAFRQMPAGNVVAGRVLPYFLVTFGVYALVALATLAFFSQLSSHYKAELWKRGAEYADWRPVAQAPERDKLKGL</sequence>
<evidence type="ECO:0000256" key="1">
    <source>
        <dbReference type="ARBA" id="ARBA00004141"/>
    </source>
</evidence>
<evidence type="ECO:0000256" key="6">
    <source>
        <dbReference type="ARBA" id="ARBA00022989"/>
    </source>
</evidence>
<protein>
    <recommendedName>
        <fullName evidence="10">SLC41A/MgtE integral membrane domain-containing protein</fullName>
    </recommendedName>
</protein>
<dbReference type="Pfam" id="PF01769">
    <property type="entry name" value="MgtE"/>
    <property type="match status" value="1"/>
</dbReference>
<organism evidence="11 12">
    <name type="scientific">Polarella glacialis</name>
    <name type="common">Dinoflagellate</name>
    <dbReference type="NCBI Taxonomy" id="89957"/>
    <lineage>
        <taxon>Eukaryota</taxon>
        <taxon>Sar</taxon>
        <taxon>Alveolata</taxon>
        <taxon>Dinophyceae</taxon>
        <taxon>Suessiales</taxon>
        <taxon>Suessiaceae</taxon>
        <taxon>Polarella</taxon>
    </lineage>
</organism>
<dbReference type="Proteomes" id="UP000654075">
    <property type="component" value="Unassembled WGS sequence"/>
</dbReference>
<feature type="transmembrane region" description="Helical" evidence="9">
    <location>
        <begin position="119"/>
        <end position="137"/>
    </location>
</feature>
<evidence type="ECO:0000259" key="10">
    <source>
        <dbReference type="Pfam" id="PF01769"/>
    </source>
</evidence>
<comment type="similarity">
    <text evidence="2">Belongs to the SLC41A transporter family.</text>
</comment>
<keyword evidence="3" id="KW-0813">Transport</keyword>
<dbReference type="Gene3D" id="1.10.357.20">
    <property type="entry name" value="SLC41 divalent cation transporters, integral membrane domain"/>
    <property type="match status" value="1"/>
</dbReference>
<feature type="transmembrane region" description="Helical" evidence="9">
    <location>
        <begin position="242"/>
        <end position="262"/>
    </location>
</feature>
<evidence type="ECO:0000256" key="3">
    <source>
        <dbReference type="ARBA" id="ARBA00022448"/>
    </source>
</evidence>
<dbReference type="PANTHER" id="PTHR16228:SF7">
    <property type="entry name" value="SLC41A_MGTE INTEGRAL MEMBRANE DOMAIN-CONTAINING PROTEIN"/>
    <property type="match status" value="1"/>
</dbReference>
<dbReference type="SUPFAM" id="SSF161093">
    <property type="entry name" value="MgtE membrane domain-like"/>
    <property type="match status" value="2"/>
</dbReference>
<feature type="transmembrane region" description="Helical" evidence="9">
    <location>
        <begin position="397"/>
        <end position="419"/>
    </location>
</feature>
<feature type="transmembrane region" description="Helical" evidence="9">
    <location>
        <begin position="325"/>
        <end position="354"/>
    </location>
</feature>
<keyword evidence="12" id="KW-1185">Reference proteome</keyword>
<feature type="domain" description="SLC41A/MgtE integral membrane" evidence="10">
    <location>
        <begin position="15"/>
        <end position="72"/>
    </location>
</feature>
<feature type="transmembrane region" description="Helical" evidence="9">
    <location>
        <begin position="21"/>
        <end position="44"/>
    </location>
</feature>
<keyword evidence="5" id="KW-0460">Magnesium</keyword>
<feature type="transmembrane region" description="Helical" evidence="9">
    <location>
        <begin position="89"/>
        <end position="107"/>
    </location>
</feature>
<dbReference type="OrthoDB" id="5791097at2759"/>
<feature type="transmembrane region" description="Helical" evidence="9">
    <location>
        <begin position="56"/>
        <end position="77"/>
    </location>
</feature>
<name>A0A813D4Y6_POLGL</name>
<dbReference type="EMBL" id="CAJNNV010000124">
    <property type="protein sequence ID" value="CAE8581527.1"/>
    <property type="molecule type" value="Genomic_DNA"/>
</dbReference>
<evidence type="ECO:0000256" key="9">
    <source>
        <dbReference type="SAM" id="Phobius"/>
    </source>
</evidence>
<proteinExistence type="inferred from homology"/>
<comment type="subcellular location">
    <subcellularLocation>
        <location evidence="1">Membrane</location>
        <topology evidence="1">Multi-pass membrane protein</topology>
    </subcellularLocation>
</comment>
<dbReference type="GO" id="GO:0005886">
    <property type="term" value="C:plasma membrane"/>
    <property type="evidence" value="ECO:0007669"/>
    <property type="project" value="TreeGrafter"/>
</dbReference>
<accession>A0A813D4Y6</accession>
<evidence type="ECO:0000256" key="7">
    <source>
        <dbReference type="ARBA" id="ARBA00023065"/>
    </source>
</evidence>
<keyword evidence="4 9" id="KW-0812">Transmembrane</keyword>
<evidence type="ECO:0000313" key="11">
    <source>
        <dbReference type="EMBL" id="CAE8581527.1"/>
    </source>
</evidence>
<evidence type="ECO:0000313" key="12">
    <source>
        <dbReference type="Proteomes" id="UP000654075"/>
    </source>
</evidence>
<evidence type="ECO:0000256" key="5">
    <source>
        <dbReference type="ARBA" id="ARBA00022842"/>
    </source>
</evidence>
<dbReference type="InterPro" id="IPR036739">
    <property type="entry name" value="SLC41_membr_dom_sf"/>
</dbReference>
<feature type="transmembrane region" description="Helical" evidence="9">
    <location>
        <begin position="282"/>
        <end position="304"/>
    </location>
</feature>
<evidence type="ECO:0000256" key="4">
    <source>
        <dbReference type="ARBA" id="ARBA00022692"/>
    </source>
</evidence>
<evidence type="ECO:0000256" key="8">
    <source>
        <dbReference type="ARBA" id="ARBA00023136"/>
    </source>
</evidence>
<dbReference type="InterPro" id="IPR045349">
    <property type="entry name" value="SLC41A1-3"/>
</dbReference>
<reference evidence="11" key="1">
    <citation type="submission" date="2021-02" db="EMBL/GenBank/DDBJ databases">
        <authorList>
            <person name="Dougan E. K."/>
            <person name="Rhodes N."/>
            <person name="Thang M."/>
            <person name="Chan C."/>
        </authorList>
    </citation>
    <scope>NUCLEOTIDE SEQUENCE</scope>
</reference>
<dbReference type="GO" id="GO:0008324">
    <property type="term" value="F:monoatomic cation transmembrane transporter activity"/>
    <property type="evidence" value="ECO:0007669"/>
    <property type="project" value="InterPro"/>
</dbReference>
<keyword evidence="7" id="KW-0406">Ion transport</keyword>
<evidence type="ECO:0000256" key="2">
    <source>
        <dbReference type="ARBA" id="ARBA00009749"/>
    </source>
</evidence>
<dbReference type="AlphaFoldDB" id="A0A813D4Y6"/>
<keyword evidence="8 9" id="KW-0472">Membrane</keyword>
<dbReference type="PANTHER" id="PTHR16228">
    <property type="entry name" value="DIVALENT CATION TRANSPORTER SOLUTE CARRIER FAMILY 41"/>
    <property type="match status" value="1"/>
</dbReference>